<organism evidence="1 2">
    <name type="scientific">Parasphingorhabdus marina DSM 22363</name>
    <dbReference type="NCBI Taxonomy" id="1123272"/>
    <lineage>
        <taxon>Bacteria</taxon>
        <taxon>Pseudomonadati</taxon>
        <taxon>Pseudomonadota</taxon>
        <taxon>Alphaproteobacteria</taxon>
        <taxon>Sphingomonadales</taxon>
        <taxon>Sphingomonadaceae</taxon>
        <taxon>Parasphingorhabdus</taxon>
    </lineage>
</organism>
<dbReference type="STRING" id="1123272.SAMN02745824_3395"/>
<gene>
    <name evidence="1" type="ORF">SAMN02745824_3395</name>
</gene>
<dbReference type="OrthoDB" id="6943389at2"/>
<protein>
    <submittedName>
        <fullName evidence="1">Uncharacterized protein</fullName>
    </submittedName>
</protein>
<dbReference type="AlphaFoldDB" id="A0A1N6HPM2"/>
<name>A0A1N6HPM2_9SPHN</name>
<proteinExistence type="predicted"/>
<evidence type="ECO:0000313" key="2">
    <source>
        <dbReference type="Proteomes" id="UP000185192"/>
    </source>
</evidence>
<sequence length="328" mass="36993">MDALNFHFQGGLADSNRMDFYEAARFQYAAARLSVKLDQFRKTGRFSKRVTAASRTNIDLFPFEKGSFNLNVAASTSEDDEAKIDVPLTALWTYIIERVFQPIETSAALDLIDDNALRSEFFELVDHNIFDSNEAIEVLRSRFETDRGLEPSENELLDRLISEVERRSYLKSHRDLLAQITPDQDAALVTMATPLLSELAVPLRRSAKLVTISTIDGLGKRPILTANQETASALESIRIDKEVTSIDVNIVQYNKETGWGKFRNVYWEGIPSFSVPADRKDDLKFDLLSAMQEDKVSVDAYIVRSTSGEPLRLIVVDVSTIDEIDDLL</sequence>
<dbReference type="EMBL" id="FSQW01000002">
    <property type="protein sequence ID" value="SIO21711.1"/>
    <property type="molecule type" value="Genomic_DNA"/>
</dbReference>
<reference evidence="2" key="1">
    <citation type="submission" date="2016-11" db="EMBL/GenBank/DDBJ databases">
        <authorList>
            <person name="Varghese N."/>
            <person name="Submissions S."/>
        </authorList>
    </citation>
    <scope>NUCLEOTIDE SEQUENCE [LARGE SCALE GENOMIC DNA]</scope>
    <source>
        <strain evidence="2">DSM 22363</strain>
    </source>
</reference>
<evidence type="ECO:0000313" key="1">
    <source>
        <dbReference type="EMBL" id="SIO21711.1"/>
    </source>
</evidence>
<dbReference type="RefSeq" id="WP_074206259.1">
    <property type="nucleotide sequence ID" value="NZ_FSQW01000002.1"/>
</dbReference>
<accession>A0A1N6HPM2</accession>
<keyword evidence="2" id="KW-1185">Reference proteome</keyword>
<dbReference type="Proteomes" id="UP000185192">
    <property type="component" value="Unassembled WGS sequence"/>
</dbReference>